<dbReference type="RefSeq" id="WP_157568824.1">
    <property type="nucleotide sequence ID" value="NZ_WPIK01000016.1"/>
</dbReference>
<name>A0A7K1T0C1_9SPHI</name>
<reference evidence="1 2" key="1">
    <citation type="submission" date="2019-12" db="EMBL/GenBank/DDBJ databases">
        <title>Mucilaginibacter sp. HMF7410 genome sequencing and assembly.</title>
        <authorList>
            <person name="Kang H."/>
            <person name="Cha I."/>
            <person name="Kim H."/>
            <person name="Joh K."/>
        </authorList>
    </citation>
    <scope>NUCLEOTIDE SEQUENCE [LARGE SCALE GENOMIC DNA]</scope>
    <source>
        <strain evidence="1 2">HMF7410</strain>
    </source>
</reference>
<evidence type="ECO:0000313" key="1">
    <source>
        <dbReference type="EMBL" id="MVN23012.1"/>
    </source>
</evidence>
<dbReference type="EMBL" id="WPIK01000016">
    <property type="protein sequence ID" value="MVN23012.1"/>
    <property type="molecule type" value="Genomic_DNA"/>
</dbReference>
<evidence type="ECO:0000313" key="2">
    <source>
        <dbReference type="Proteomes" id="UP000462014"/>
    </source>
</evidence>
<sequence>MEIISNPVHVIQGTPEQKAMFKASLEQKGKLASNHFQLSDLQEQSIPSVIDNLNLNKQDKANLLLNSFTPNAEVSYFVDENGFINRHFLSKETDKEKRFIKFDDVKFDMKKTIPNQENFEYLKRTLKYLGFGENLSSALEARLKEGKDKFTLGASAVFDTVATKDIVNYELRFSKSSTTDNYFLNNYQAVLEKGSTTGKAYKPISQVFELNKGNDITAKEAYNLLSGRSIQKKADIPNKLSVFSGTNEIAKVFKISEAKAKIQEQVKLDNQTTYTVKAKDHSVSRNFDKTGNELPITTTDNNLQAIHYLSRKTEDGSRVPTNGAAYEIDDLKAVPAIVKDLMKDKNTQNVTIVDNGVPVMKFDAAGKEVDLEPTTRKEDVWVKLDFEKRNEQGNFPLKTYFQTYGFDLEKSLSLQPIKELTDPEKKDRLLSSLRRGNLQSVTIERNGAEEKVFVAANPQYKNLSLFDKDLKPIIEKPAEKKAGDQANENFQKSR</sequence>
<organism evidence="1 2">
    <name type="scientific">Mucilaginibacter arboris</name>
    <dbReference type="NCBI Taxonomy" id="2682090"/>
    <lineage>
        <taxon>Bacteria</taxon>
        <taxon>Pseudomonadati</taxon>
        <taxon>Bacteroidota</taxon>
        <taxon>Sphingobacteriia</taxon>
        <taxon>Sphingobacteriales</taxon>
        <taxon>Sphingobacteriaceae</taxon>
        <taxon>Mucilaginibacter</taxon>
    </lineage>
</organism>
<keyword evidence="2" id="KW-1185">Reference proteome</keyword>
<proteinExistence type="predicted"/>
<accession>A0A7K1T0C1</accession>
<comment type="caution">
    <text evidence="1">The sequence shown here is derived from an EMBL/GenBank/DDBJ whole genome shotgun (WGS) entry which is preliminary data.</text>
</comment>
<dbReference type="AlphaFoldDB" id="A0A7K1T0C1"/>
<protein>
    <recommendedName>
        <fullName evidence="3">DUF3945 domain-containing protein</fullName>
    </recommendedName>
</protein>
<dbReference type="Proteomes" id="UP000462014">
    <property type="component" value="Unassembled WGS sequence"/>
</dbReference>
<gene>
    <name evidence="1" type="ORF">GO621_15910</name>
</gene>
<evidence type="ECO:0008006" key="3">
    <source>
        <dbReference type="Google" id="ProtNLM"/>
    </source>
</evidence>